<dbReference type="Proteomes" id="UP001324427">
    <property type="component" value="Unassembled WGS sequence"/>
</dbReference>
<dbReference type="PROSITE" id="PS50292">
    <property type="entry name" value="PEROXIDASE_3"/>
    <property type="match status" value="1"/>
</dbReference>
<dbReference type="PANTHER" id="PTHR11475:SF4">
    <property type="entry name" value="CHORION PEROXIDASE"/>
    <property type="match status" value="1"/>
</dbReference>
<dbReference type="Pfam" id="PF03098">
    <property type="entry name" value="An_peroxidase"/>
    <property type="match status" value="1"/>
</dbReference>
<dbReference type="EMBL" id="JAVFHQ010000119">
    <property type="protein sequence ID" value="KAK4539149.1"/>
    <property type="molecule type" value="Genomic_DNA"/>
</dbReference>
<keyword evidence="2" id="KW-0964">Secreted</keyword>
<organism evidence="6 7">
    <name type="scientific">Oleoguttula mirabilis</name>
    <dbReference type="NCBI Taxonomy" id="1507867"/>
    <lineage>
        <taxon>Eukaryota</taxon>
        <taxon>Fungi</taxon>
        <taxon>Dikarya</taxon>
        <taxon>Ascomycota</taxon>
        <taxon>Pezizomycotina</taxon>
        <taxon>Dothideomycetes</taxon>
        <taxon>Dothideomycetidae</taxon>
        <taxon>Mycosphaerellales</taxon>
        <taxon>Teratosphaeriaceae</taxon>
        <taxon>Oleoguttula</taxon>
    </lineage>
</organism>
<dbReference type="GO" id="GO:0004601">
    <property type="term" value="F:peroxidase activity"/>
    <property type="evidence" value="ECO:0007669"/>
    <property type="project" value="InterPro"/>
</dbReference>
<keyword evidence="4" id="KW-0349">Heme</keyword>
<evidence type="ECO:0000256" key="5">
    <source>
        <dbReference type="SAM" id="MobiDB-lite"/>
    </source>
</evidence>
<keyword evidence="4" id="KW-0479">Metal-binding</keyword>
<dbReference type="GO" id="GO:0020037">
    <property type="term" value="F:heme binding"/>
    <property type="evidence" value="ECO:0007669"/>
    <property type="project" value="InterPro"/>
</dbReference>
<gene>
    <name evidence="6" type="ORF">LTR36_001207</name>
</gene>
<dbReference type="AlphaFoldDB" id="A0AAV9J4H4"/>
<protein>
    <recommendedName>
        <fullName evidence="8">Heme peroxidase</fullName>
    </recommendedName>
</protein>
<evidence type="ECO:0000313" key="6">
    <source>
        <dbReference type="EMBL" id="KAK4539149.1"/>
    </source>
</evidence>
<evidence type="ECO:0000256" key="4">
    <source>
        <dbReference type="PIRSR" id="PIRSR619791-2"/>
    </source>
</evidence>
<evidence type="ECO:0000256" key="2">
    <source>
        <dbReference type="ARBA" id="ARBA00022525"/>
    </source>
</evidence>
<accession>A0AAV9J4H4</accession>
<keyword evidence="4" id="KW-0408">Iron</keyword>
<dbReference type="GO" id="GO:0046872">
    <property type="term" value="F:metal ion binding"/>
    <property type="evidence" value="ECO:0007669"/>
    <property type="project" value="UniProtKB-KW"/>
</dbReference>
<sequence length="588" mass="63951">MPGLSAGCAHHGKPLRGLMSTPKSRSFEGRFGRMFPLPAATYGKTEIESRNALMALGSAMTSTFDAPKDGQDAEESGIPALYTYFGQFIDHDITFDPTSTLLRHGDPEALTDFRTPALDLDNMYGRGPDDQPYMYDNNGTKFLLGNNLANLAPDLPRNNATPARAIIGDPRNDENSIVSQLQAMMLRFHNHVADDNPELDFHSLQKVVRWHYQWVIIHDFLPRLISKGVLDGVKTAGRYDQTKLRFYHWKNDPFMPVEFSVAAYRLGHSMIRSGYRLNDDDTTLLPVFPIPETVAGAPPGGILSGLTGFQAMAPNRGIDWGRFIDIEEPRAYGGDPDDVKPPTEDMRRRLQFAYRLDTSVVTPLSVLPASVVSDEPRSLAQRNLLRAFELGLPTGQSVAKAMGVVPLADNQIKIGKAVDVPGDGDVLGFISDLPQLSAFRGKCPLWTYILAEAMSNQTTVTIPVTPGTTVSTPQLGQVGGRIVAEVFLGMLFGDSTSFLSADPLWTPTIGNMKSDFALRDIVSYAMGLKSRASIPVAPASKSGIATAPQTNGVQTNGVHVDSADSLADTVAALHANMQQLQVHLSLVT</sequence>
<feature type="binding site" description="axial binding residue" evidence="4">
    <location>
        <position position="268"/>
    </location>
    <ligand>
        <name>heme b</name>
        <dbReference type="ChEBI" id="CHEBI:60344"/>
    </ligand>
    <ligandPart>
        <name>Fe</name>
        <dbReference type="ChEBI" id="CHEBI:18248"/>
    </ligandPart>
</feature>
<dbReference type="PANTHER" id="PTHR11475">
    <property type="entry name" value="OXIDASE/PEROXIDASE"/>
    <property type="match status" value="1"/>
</dbReference>
<dbReference type="InterPro" id="IPR010255">
    <property type="entry name" value="Haem_peroxidase_sf"/>
</dbReference>
<reference evidence="6 7" key="1">
    <citation type="submission" date="2021-11" db="EMBL/GenBank/DDBJ databases">
        <title>Black yeast isolated from Biological Soil Crust.</title>
        <authorList>
            <person name="Kurbessoian T."/>
        </authorList>
    </citation>
    <scope>NUCLEOTIDE SEQUENCE [LARGE SCALE GENOMIC DNA]</scope>
    <source>
        <strain evidence="6 7">CCFEE 5522</strain>
    </source>
</reference>
<dbReference type="InterPro" id="IPR037120">
    <property type="entry name" value="Haem_peroxidase_sf_animal"/>
</dbReference>
<comment type="caution">
    <text evidence="6">The sequence shown here is derived from an EMBL/GenBank/DDBJ whole genome shotgun (WGS) entry which is preliminary data.</text>
</comment>
<dbReference type="GO" id="GO:0005576">
    <property type="term" value="C:extracellular region"/>
    <property type="evidence" value="ECO:0007669"/>
    <property type="project" value="UniProtKB-SubCell"/>
</dbReference>
<dbReference type="Gene3D" id="1.10.640.10">
    <property type="entry name" value="Haem peroxidase domain superfamily, animal type"/>
    <property type="match status" value="1"/>
</dbReference>
<comment type="subcellular location">
    <subcellularLocation>
        <location evidence="1">Secreted</location>
    </subcellularLocation>
</comment>
<dbReference type="InterPro" id="IPR019791">
    <property type="entry name" value="Haem_peroxidase_animal"/>
</dbReference>
<evidence type="ECO:0000256" key="1">
    <source>
        <dbReference type="ARBA" id="ARBA00004613"/>
    </source>
</evidence>
<evidence type="ECO:0000256" key="3">
    <source>
        <dbReference type="ARBA" id="ARBA00023180"/>
    </source>
</evidence>
<dbReference type="SUPFAM" id="SSF48113">
    <property type="entry name" value="Heme-dependent peroxidases"/>
    <property type="match status" value="1"/>
</dbReference>
<dbReference type="CDD" id="cd09819">
    <property type="entry name" value="An_peroxidase_bacterial_1"/>
    <property type="match status" value="1"/>
</dbReference>
<dbReference type="GO" id="GO:0006979">
    <property type="term" value="P:response to oxidative stress"/>
    <property type="evidence" value="ECO:0007669"/>
    <property type="project" value="InterPro"/>
</dbReference>
<feature type="region of interest" description="Disordered" evidence="5">
    <location>
        <begin position="1"/>
        <end position="23"/>
    </location>
</feature>
<evidence type="ECO:0000313" key="7">
    <source>
        <dbReference type="Proteomes" id="UP001324427"/>
    </source>
</evidence>
<evidence type="ECO:0008006" key="8">
    <source>
        <dbReference type="Google" id="ProtNLM"/>
    </source>
</evidence>
<name>A0AAV9J4H4_9PEZI</name>
<proteinExistence type="predicted"/>
<keyword evidence="7" id="KW-1185">Reference proteome</keyword>
<keyword evidence="3" id="KW-0325">Glycoprotein</keyword>